<dbReference type="CDD" id="cd02440">
    <property type="entry name" value="AdoMet_MTases"/>
    <property type="match status" value="1"/>
</dbReference>
<evidence type="ECO:0000313" key="4">
    <source>
        <dbReference type="Proteomes" id="UP000588017"/>
    </source>
</evidence>
<keyword evidence="3" id="KW-0808">Transferase</keyword>
<comment type="caution">
    <text evidence="3">The sequence shown here is derived from an EMBL/GenBank/DDBJ whole genome shotgun (WGS) entry which is preliminary data.</text>
</comment>
<dbReference type="EMBL" id="JACHEH010000002">
    <property type="protein sequence ID" value="MBB6167171.1"/>
    <property type="molecule type" value="Genomic_DNA"/>
</dbReference>
<keyword evidence="4" id="KW-1185">Reference proteome</keyword>
<keyword evidence="3" id="KW-0489">Methyltransferase</keyword>
<dbReference type="InterPro" id="IPR050508">
    <property type="entry name" value="Methyltransf_Superfamily"/>
</dbReference>
<accession>A0A841K3W8</accession>
<reference evidence="3 4" key="1">
    <citation type="submission" date="2020-08" db="EMBL/GenBank/DDBJ databases">
        <title>Genomic Encyclopedia of Type Strains, Phase IV (KMG-IV): sequencing the most valuable type-strain genomes for metagenomic binning, comparative biology and taxonomic classification.</title>
        <authorList>
            <person name="Goeker M."/>
        </authorList>
    </citation>
    <scope>NUCLEOTIDE SEQUENCE [LARGE SCALE GENOMIC DNA]</scope>
    <source>
        <strain evidence="3 4">DSM 101465</strain>
    </source>
</reference>
<dbReference type="Pfam" id="PF08242">
    <property type="entry name" value="Methyltransf_12"/>
    <property type="match status" value="1"/>
</dbReference>
<dbReference type="GO" id="GO:0032259">
    <property type="term" value="P:methylation"/>
    <property type="evidence" value="ECO:0007669"/>
    <property type="project" value="UniProtKB-KW"/>
</dbReference>
<dbReference type="Pfam" id="PF14559">
    <property type="entry name" value="TPR_19"/>
    <property type="match status" value="1"/>
</dbReference>
<dbReference type="PANTHER" id="PTHR42912">
    <property type="entry name" value="METHYLTRANSFERASE"/>
    <property type="match status" value="1"/>
</dbReference>
<dbReference type="SUPFAM" id="SSF53335">
    <property type="entry name" value="S-adenosyl-L-methionine-dependent methyltransferases"/>
    <property type="match status" value="1"/>
</dbReference>
<sequence length="315" mass="33774">MQLTKLTTSGDLIVDRRYTFAKTLMEEKDWQAAADLLADTVRQVPEWAPAWVGFGDALAALGRTDEAREAFATALKLSPDDELGAGLRLARLGALPAENAMSVGYVRALFDEYAGQFDAHLREKLAYRGPELLRETLLDLCRERGREPRFRHGLDLGCGTGLMGEVVRPHVDVLAGCDLSPRMVDRARRRGCYDRLAVAELTAFLEAEAPGSADLVLAADVVIYIGDLAPVIAATARVLAPGGLFLFTTQAAADGSLDCVLGEDMRFAHGTRHLQGLLADAGLETVRCQPAVLRHDAGKPVEGVVLAAAKPGEGA</sequence>
<organism evidence="3 4">
    <name type="scientific">Chelatococcus composti</name>
    <dbReference type="NCBI Taxonomy" id="1743235"/>
    <lineage>
        <taxon>Bacteria</taxon>
        <taxon>Pseudomonadati</taxon>
        <taxon>Pseudomonadota</taxon>
        <taxon>Alphaproteobacteria</taxon>
        <taxon>Hyphomicrobiales</taxon>
        <taxon>Chelatococcaceae</taxon>
        <taxon>Chelatococcus</taxon>
    </lineage>
</organism>
<dbReference type="SMART" id="SM00028">
    <property type="entry name" value="TPR"/>
    <property type="match status" value="1"/>
</dbReference>
<feature type="domain" description="Methyltransferase type 12" evidence="2">
    <location>
        <begin position="154"/>
        <end position="245"/>
    </location>
</feature>
<dbReference type="SUPFAM" id="SSF48452">
    <property type="entry name" value="TPR-like"/>
    <property type="match status" value="1"/>
</dbReference>
<dbReference type="AlphaFoldDB" id="A0A841K3W8"/>
<dbReference type="PANTHER" id="PTHR42912:SF93">
    <property type="entry name" value="N6-ADENOSINE-METHYLTRANSFERASE TMT1A"/>
    <property type="match status" value="1"/>
</dbReference>
<dbReference type="Gene3D" id="1.25.40.10">
    <property type="entry name" value="Tetratricopeptide repeat domain"/>
    <property type="match status" value="1"/>
</dbReference>
<dbReference type="GO" id="GO:0008168">
    <property type="term" value="F:methyltransferase activity"/>
    <property type="evidence" value="ECO:0007669"/>
    <property type="project" value="UniProtKB-KW"/>
</dbReference>
<gene>
    <name evidence="3" type="ORF">HNQ73_000789</name>
</gene>
<keyword evidence="1" id="KW-0802">TPR repeat</keyword>
<dbReference type="Gene3D" id="3.40.50.150">
    <property type="entry name" value="Vaccinia Virus protein VP39"/>
    <property type="match status" value="1"/>
</dbReference>
<evidence type="ECO:0000256" key="1">
    <source>
        <dbReference type="PROSITE-ProRule" id="PRU00339"/>
    </source>
</evidence>
<name>A0A841K3W8_9HYPH</name>
<dbReference type="InterPro" id="IPR011990">
    <property type="entry name" value="TPR-like_helical_dom_sf"/>
</dbReference>
<protein>
    <submittedName>
        <fullName evidence="3">Putative TPR repeat methyltransferase</fullName>
    </submittedName>
</protein>
<dbReference type="InterPro" id="IPR029063">
    <property type="entry name" value="SAM-dependent_MTases_sf"/>
</dbReference>
<dbReference type="InterPro" id="IPR019734">
    <property type="entry name" value="TPR_rpt"/>
</dbReference>
<evidence type="ECO:0000259" key="2">
    <source>
        <dbReference type="Pfam" id="PF08242"/>
    </source>
</evidence>
<dbReference type="RefSeq" id="WP_183332489.1">
    <property type="nucleotide sequence ID" value="NZ_BMHX01000002.1"/>
</dbReference>
<dbReference type="InterPro" id="IPR013217">
    <property type="entry name" value="Methyltransf_12"/>
</dbReference>
<evidence type="ECO:0000313" key="3">
    <source>
        <dbReference type="EMBL" id="MBB6167171.1"/>
    </source>
</evidence>
<feature type="repeat" description="TPR" evidence="1">
    <location>
        <begin position="48"/>
        <end position="81"/>
    </location>
</feature>
<dbReference type="PROSITE" id="PS50005">
    <property type="entry name" value="TPR"/>
    <property type="match status" value="1"/>
</dbReference>
<proteinExistence type="predicted"/>
<dbReference type="Proteomes" id="UP000588017">
    <property type="component" value="Unassembled WGS sequence"/>
</dbReference>